<evidence type="ECO:0000313" key="3">
    <source>
        <dbReference type="EMBL" id="KAK4818054.1"/>
    </source>
</evidence>
<dbReference type="CDD" id="cd01650">
    <property type="entry name" value="RT_nLTR_like"/>
    <property type="match status" value="2"/>
</dbReference>
<name>A0AAN7N1N9_MYCAM</name>
<dbReference type="PANTHER" id="PTHR33332">
    <property type="entry name" value="REVERSE TRANSCRIPTASE DOMAIN-CONTAINING PROTEIN"/>
    <property type="match status" value="1"/>
</dbReference>
<feature type="domain" description="Reverse transcriptase" evidence="2">
    <location>
        <begin position="1044"/>
        <end position="1299"/>
    </location>
</feature>
<dbReference type="Pfam" id="PF00078">
    <property type="entry name" value="RVT_1"/>
    <property type="match status" value="2"/>
</dbReference>
<dbReference type="SUPFAM" id="SSF56672">
    <property type="entry name" value="DNA/RNA polymerases"/>
    <property type="match status" value="2"/>
</dbReference>
<dbReference type="PROSITE" id="PS50878">
    <property type="entry name" value="RT_POL"/>
    <property type="match status" value="2"/>
</dbReference>
<keyword evidence="4" id="KW-1185">Reference proteome</keyword>
<evidence type="ECO:0000259" key="2">
    <source>
        <dbReference type="PROSITE" id="PS50878"/>
    </source>
</evidence>
<evidence type="ECO:0000313" key="4">
    <source>
        <dbReference type="Proteomes" id="UP001333110"/>
    </source>
</evidence>
<evidence type="ECO:0000256" key="1">
    <source>
        <dbReference type="SAM" id="MobiDB-lite"/>
    </source>
</evidence>
<comment type="caution">
    <text evidence="3">The sequence shown here is derived from an EMBL/GenBank/DDBJ whole genome shotgun (WGS) entry which is preliminary data.</text>
</comment>
<dbReference type="InterPro" id="IPR043502">
    <property type="entry name" value="DNA/RNA_pol_sf"/>
</dbReference>
<proteinExistence type="predicted"/>
<organism evidence="3 4">
    <name type="scientific">Mycteria americana</name>
    <name type="common">Wood stork</name>
    <dbReference type="NCBI Taxonomy" id="33587"/>
    <lineage>
        <taxon>Eukaryota</taxon>
        <taxon>Metazoa</taxon>
        <taxon>Chordata</taxon>
        <taxon>Craniata</taxon>
        <taxon>Vertebrata</taxon>
        <taxon>Euteleostomi</taxon>
        <taxon>Archelosauria</taxon>
        <taxon>Archosauria</taxon>
        <taxon>Dinosauria</taxon>
        <taxon>Saurischia</taxon>
        <taxon>Theropoda</taxon>
        <taxon>Coelurosauria</taxon>
        <taxon>Aves</taxon>
        <taxon>Neognathae</taxon>
        <taxon>Neoaves</taxon>
        <taxon>Aequornithes</taxon>
        <taxon>Ciconiiformes</taxon>
        <taxon>Ciconiidae</taxon>
        <taxon>Mycteria</taxon>
    </lineage>
</organism>
<dbReference type="Proteomes" id="UP001333110">
    <property type="component" value="Unassembled WGS sequence"/>
</dbReference>
<reference evidence="3 4" key="1">
    <citation type="journal article" date="2023" name="J. Hered.">
        <title>Chromosome-level genome of the wood stork (Mycteria americana) provides insight into avian chromosome evolution.</title>
        <authorList>
            <person name="Flamio R. Jr."/>
            <person name="Ramstad K.M."/>
        </authorList>
    </citation>
    <scope>NUCLEOTIDE SEQUENCE [LARGE SCALE GENOMIC DNA]</scope>
    <source>
        <strain evidence="3">JAX WOST 10</strain>
    </source>
</reference>
<feature type="domain" description="Reverse transcriptase" evidence="2">
    <location>
        <begin position="66"/>
        <end position="350"/>
    </location>
</feature>
<accession>A0AAN7N1N9</accession>
<feature type="region of interest" description="Disordered" evidence="1">
    <location>
        <begin position="669"/>
        <end position="692"/>
    </location>
</feature>
<dbReference type="InterPro" id="IPR000477">
    <property type="entry name" value="RT_dom"/>
</dbReference>
<gene>
    <name evidence="3" type="ORF">QYF61_004604</name>
</gene>
<sequence>MKAHLKLTLARDVRDNKKGFYKRISTPGALMTQDMGKAEVLNATFSSVSEGMTGLQKSLALETTGRVRSKEHLPLDWRKANVTPIFKKEDPKNSRPVTLTSISGKVMEQLIPGTISRHMKGKKVIRTSQHGSTKGKSCLTNLITFYDEMTGLMRLLSPIHYQRALDIVYLDFNKAFDTVSHKVLIEKLMKYGLNNQTMKWPENWLNSWSQRMVINCMKSSGRPVTSNVPQGSILGPILFTIFINSLDDGVGVTLSKFTDHTKLGGVDNAPEGCAAIQRDLNRLEKCADRNLMKFKKGKCQVLHYSLKTDQLESSSAEKDLGVLVDTKLNMNQQRALAAKNHRMLWIGRDLYRSSSPPPLQKQGHLTKSEGNLDLKKANSIMGCVRRSVATTSQPKPGVLGPVLGSPVQETHGHTGMILAKSHEDEDTVRELHCLEKAQGIQLKREYKEDGARLFSVVPSDRTRSNEHQLKHRRLQMNIRKHFLTVRVTEHWHRLPREIMECPSLEIFKSHLDMVLGNWIYIALLEQGVGSDGLQLTKLNMSQQRALVAGTANSVRGCTRESVGSRSREVVLPLYSALVRPHLECCVQFWVPKYKRDMDILERFLQRAMKMMKVPCDRTRGNGHKPKHRRFSLRNTFIRKHFLTVRVTEHWHRLPSETGLCLLGDIQKPSGRGPGQPDLRSPAGVGSDGGWIQHRGLDQMTSRRPFQPQPFRDHDSYLPDVCWKYNTAERKQSRRFLERVADNFLTQLVSEPTREGAPLDLLFTNRDGLVSDVMVGGRLGQSDHEMIGFLIRGEAARGVGKTATLDFRRADFSLFRRLVERVPWGAALMGKGVQEGWTFFKEEVLKVQERAVPRCRKTSRRGRRPAWLTRELWLELRRKRRVYDLWKKGRATQEDYKGVARLCREKTRRAKAELELSLAAAIKDNKKHFFKYISSKRRAKENLQPLVDGGGNTVTKDEEKAEVLNAFFASVFISRADCSMGTQPLELEDRDGDQTGAPIIQGEMVSDLLHHLDTHKSMGPDEIHPRVLKELADVLTKPLSIIYQQSWLTGEVPADWRLANVTPIFKKGRKEDPGNYRPVSLTSVPGKLMEQIILSAITRHVENNQGIKPSQHGFRKGRSCLTNLISFYDKVTRLVDEGKAVDVVYLDFSKAFDTVSHGILLEKLAAHGLDGCTLRWVKNWLDSRAQRVVVNGVYSGWRPVTSGVPQGSVLGPVLFNIFINDLDEGIECTLSKFADDTKLCGSVDLLEGRQALQRDLDRLDRWAGVNCMRFNKAKCKVLHLGHSNPMQRYRLGEEWLESCLAEKDLGVLVDSRLNMTQQCAQAAKKANGILACIKNSVASRTREVIVPLYSALVRPHLESCVQFWAPHYKRDIEVLERVQRRATKLVKGLEHKSYEERLRELGLFSLEKWRLRGDLIALFNYLKGGCREVGVGLFSQVTSDRTRGNGLKLRQGRFRLDIRKFFFTERVIKHWNRLPREVVESPSLEVFKGRLDEVLRDMV</sequence>
<dbReference type="EMBL" id="JAUNZN010000007">
    <property type="protein sequence ID" value="KAK4818054.1"/>
    <property type="molecule type" value="Genomic_DNA"/>
</dbReference>
<protein>
    <recommendedName>
        <fullName evidence="2">Reverse transcriptase domain-containing protein</fullName>
    </recommendedName>
</protein>